<dbReference type="Proteomes" id="UP001180453">
    <property type="component" value="Unassembled WGS sequence"/>
</dbReference>
<proteinExistence type="predicted"/>
<name>A0ABU1YN59_ROSSA</name>
<comment type="caution">
    <text evidence="2">The sequence shown here is derived from an EMBL/GenBank/DDBJ whole genome shotgun (WGS) entry which is preliminary data.</text>
</comment>
<keyword evidence="3" id="KW-1185">Reference proteome</keyword>
<gene>
    <name evidence="2" type="ORF">J2X20_002955</name>
</gene>
<feature type="chain" id="PRO_5047258172" description="DUF2846 domain-containing protein" evidence="1">
    <location>
        <begin position="26"/>
        <end position="219"/>
    </location>
</feature>
<protein>
    <recommendedName>
        <fullName evidence="4">DUF2846 domain-containing protein</fullName>
    </recommendedName>
</protein>
<evidence type="ECO:0000313" key="2">
    <source>
        <dbReference type="EMBL" id="MDR7270297.1"/>
    </source>
</evidence>
<evidence type="ECO:0000313" key="3">
    <source>
        <dbReference type="Proteomes" id="UP001180453"/>
    </source>
</evidence>
<evidence type="ECO:0000256" key="1">
    <source>
        <dbReference type="SAM" id="SignalP"/>
    </source>
</evidence>
<organism evidence="2 3">
    <name type="scientific">Roseateles saccharophilus</name>
    <name type="common">Pseudomonas saccharophila</name>
    <dbReference type="NCBI Taxonomy" id="304"/>
    <lineage>
        <taxon>Bacteria</taxon>
        <taxon>Pseudomonadati</taxon>
        <taxon>Pseudomonadota</taxon>
        <taxon>Betaproteobacteria</taxon>
        <taxon>Burkholderiales</taxon>
        <taxon>Sphaerotilaceae</taxon>
        <taxon>Roseateles</taxon>
    </lineage>
</organism>
<keyword evidence="1" id="KW-0732">Signal</keyword>
<evidence type="ECO:0008006" key="4">
    <source>
        <dbReference type="Google" id="ProtNLM"/>
    </source>
</evidence>
<sequence length="219" mass="23262">MNLSLSIRLWAAVLLLLGLAGCATPNIDAKHDVRGATTTGVVSGSITYAGPYGLYRLRFVSQETGEKYPVEHGSGQTLNPVLAFKGEDPHPGLKKRGSPFAVALPAGNYELKGWELHCGNAHLASSAATGVVFKVEPGQAIYLGNFNFVETARFVRMPTAAALSLSEQSARDLPVIRTAFPALAEVPITQTLNPAARLENLGGQSASRIDIPIFIPVVR</sequence>
<accession>A0ABU1YN59</accession>
<feature type="signal peptide" evidence="1">
    <location>
        <begin position="1"/>
        <end position="25"/>
    </location>
</feature>
<reference evidence="2 3" key="1">
    <citation type="submission" date="2023-07" db="EMBL/GenBank/DDBJ databases">
        <title>Sorghum-associated microbial communities from plants grown in Nebraska, USA.</title>
        <authorList>
            <person name="Schachtman D."/>
        </authorList>
    </citation>
    <scope>NUCLEOTIDE SEQUENCE [LARGE SCALE GENOMIC DNA]</scope>
    <source>
        <strain evidence="2 3">BE314</strain>
    </source>
</reference>
<dbReference type="RefSeq" id="WP_310266042.1">
    <property type="nucleotide sequence ID" value="NZ_JAVDXU010000002.1"/>
</dbReference>
<dbReference type="EMBL" id="JAVDXU010000002">
    <property type="protein sequence ID" value="MDR7270297.1"/>
    <property type="molecule type" value="Genomic_DNA"/>
</dbReference>